<gene>
    <name evidence="6" type="ORF">QF035_003082</name>
</gene>
<feature type="domain" description="HTH tetR-type" evidence="5">
    <location>
        <begin position="3"/>
        <end position="63"/>
    </location>
</feature>
<evidence type="ECO:0000313" key="7">
    <source>
        <dbReference type="Proteomes" id="UP001230328"/>
    </source>
</evidence>
<dbReference type="InterPro" id="IPR001647">
    <property type="entry name" value="HTH_TetR"/>
</dbReference>
<dbReference type="InterPro" id="IPR009057">
    <property type="entry name" value="Homeodomain-like_sf"/>
</dbReference>
<keyword evidence="7" id="KW-1185">Reference proteome</keyword>
<evidence type="ECO:0000313" key="6">
    <source>
        <dbReference type="EMBL" id="MDQ1025500.1"/>
    </source>
</evidence>
<dbReference type="Pfam" id="PF17937">
    <property type="entry name" value="TetR_C_28"/>
    <property type="match status" value="1"/>
</dbReference>
<dbReference type="Gene3D" id="1.10.357.10">
    <property type="entry name" value="Tetracycline Repressor, domain 2"/>
    <property type="match status" value="1"/>
</dbReference>
<keyword evidence="3" id="KW-0804">Transcription</keyword>
<accession>A0ABU0SPL9</accession>
<keyword evidence="2 4" id="KW-0238">DNA-binding</keyword>
<dbReference type="Proteomes" id="UP001230328">
    <property type="component" value="Unassembled WGS sequence"/>
</dbReference>
<feature type="DNA-binding region" description="H-T-H motif" evidence="4">
    <location>
        <begin position="26"/>
        <end position="45"/>
    </location>
</feature>
<dbReference type="InterPro" id="IPR036271">
    <property type="entry name" value="Tet_transcr_reg_TetR-rel_C_sf"/>
</dbReference>
<dbReference type="InterPro" id="IPR050109">
    <property type="entry name" value="HTH-type_TetR-like_transc_reg"/>
</dbReference>
<dbReference type="RefSeq" id="WP_307520848.1">
    <property type="nucleotide sequence ID" value="NZ_JAUSZI010000002.1"/>
</dbReference>
<proteinExistence type="predicted"/>
<evidence type="ECO:0000259" key="5">
    <source>
        <dbReference type="PROSITE" id="PS50977"/>
    </source>
</evidence>
<sequence length="181" mass="19988">MRPSSRTQILEAAIRVTEKEGITSLTLESVAVEAGLTKGGLLYHFRTREELLLAIQRYLTEGWEKQLEARLGKAFAEATATERAIAYTLMDMESQPRKADLAFMVESASDPELAQVWNALVDRWVPVPAEPDPAQLELFLARMAADGLWLFEATTGTKLTPAVKDALRQRIAALTESASTP</sequence>
<dbReference type="InterPro" id="IPR041479">
    <property type="entry name" value="TetR_CgmR_C"/>
</dbReference>
<dbReference type="PANTHER" id="PTHR30055">
    <property type="entry name" value="HTH-TYPE TRANSCRIPTIONAL REGULATOR RUTR"/>
    <property type="match status" value="1"/>
</dbReference>
<evidence type="ECO:0000256" key="4">
    <source>
        <dbReference type="PROSITE-ProRule" id="PRU00335"/>
    </source>
</evidence>
<comment type="caution">
    <text evidence="6">The sequence shown here is derived from an EMBL/GenBank/DDBJ whole genome shotgun (WGS) entry which is preliminary data.</text>
</comment>
<evidence type="ECO:0000256" key="1">
    <source>
        <dbReference type="ARBA" id="ARBA00023015"/>
    </source>
</evidence>
<keyword evidence="1" id="KW-0805">Transcription regulation</keyword>
<dbReference type="Pfam" id="PF00440">
    <property type="entry name" value="TetR_N"/>
    <property type="match status" value="1"/>
</dbReference>
<dbReference type="SUPFAM" id="SSF46689">
    <property type="entry name" value="Homeodomain-like"/>
    <property type="match status" value="1"/>
</dbReference>
<organism evidence="6 7">
    <name type="scientific">Streptomyces umbrinus</name>
    <dbReference type="NCBI Taxonomy" id="67370"/>
    <lineage>
        <taxon>Bacteria</taxon>
        <taxon>Bacillati</taxon>
        <taxon>Actinomycetota</taxon>
        <taxon>Actinomycetes</taxon>
        <taxon>Kitasatosporales</taxon>
        <taxon>Streptomycetaceae</taxon>
        <taxon>Streptomyces</taxon>
        <taxon>Streptomyces phaeochromogenes group</taxon>
    </lineage>
</organism>
<evidence type="ECO:0000256" key="3">
    <source>
        <dbReference type="ARBA" id="ARBA00023163"/>
    </source>
</evidence>
<reference evidence="6 7" key="1">
    <citation type="submission" date="2023-07" db="EMBL/GenBank/DDBJ databases">
        <title>Comparative genomics of wheat-associated soil bacteria to identify genetic determinants of phenazine resistance.</title>
        <authorList>
            <person name="Mouncey N."/>
        </authorList>
    </citation>
    <scope>NUCLEOTIDE SEQUENCE [LARGE SCALE GENOMIC DNA]</scope>
    <source>
        <strain evidence="6 7">V2I4</strain>
    </source>
</reference>
<dbReference type="PRINTS" id="PR00455">
    <property type="entry name" value="HTHTETR"/>
</dbReference>
<name>A0ABU0SPL9_9ACTN</name>
<evidence type="ECO:0000256" key="2">
    <source>
        <dbReference type="ARBA" id="ARBA00023125"/>
    </source>
</evidence>
<dbReference type="EMBL" id="JAUSZI010000002">
    <property type="protein sequence ID" value="MDQ1025500.1"/>
    <property type="molecule type" value="Genomic_DNA"/>
</dbReference>
<dbReference type="PANTHER" id="PTHR30055:SF234">
    <property type="entry name" value="HTH-TYPE TRANSCRIPTIONAL REGULATOR BETI"/>
    <property type="match status" value="1"/>
</dbReference>
<dbReference type="SUPFAM" id="SSF48498">
    <property type="entry name" value="Tetracyclin repressor-like, C-terminal domain"/>
    <property type="match status" value="1"/>
</dbReference>
<dbReference type="PROSITE" id="PS50977">
    <property type="entry name" value="HTH_TETR_2"/>
    <property type="match status" value="1"/>
</dbReference>
<protein>
    <submittedName>
        <fullName evidence="6">AcrR family transcriptional regulator</fullName>
    </submittedName>
</protein>